<keyword evidence="6" id="KW-1185">Reference proteome</keyword>
<dbReference type="GO" id="GO:0003677">
    <property type="term" value="F:DNA binding"/>
    <property type="evidence" value="ECO:0007669"/>
    <property type="project" value="UniProtKB-KW"/>
</dbReference>
<dbReference type="RefSeq" id="WP_077833853.1">
    <property type="nucleotide sequence ID" value="NZ_CP096983.1"/>
</dbReference>
<dbReference type="Pfam" id="PF06445">
    <property type="entry name" value="GyrI-like"/>
    <property type="match status" value="1"/>
</dbReference>
<protein>
    <submittedName>
        <fullName evidence="5">Uncharacterized protein</fullName>
    </submittedName>
</protein>
<dbReference type="Gene3D" id="3.20.80.10">
    <property type="entry name" value="Regulatory factor, effector binding domain"/>
    <property type="match status" value="1"/>
</dbReference>
<dbReference type="KEGG" id="crw:CROST_031680"/>
<reference evidence="5 6" key="1">
    <citation type="submission" date="2022-04" db="EMBL/GenBank/DDBJ databases">
        <title>Genome sequence of C. roseum typestrain.</title>
        <authorList>
            <person name="Poehlein A."/>
            <person name="Schoch T."/>
            <person name="Duerre P."/>
            <person name="Daniel R."/>
        </authorList>
    </citation>
    <scope>NUCLEOTIDE SEQUENCE [LARGE SCALE GENOMIC DNA]</scope>
    <source>
        <strain evidence="5 6">DSM 7320</strain>
    </source>
</reference>
<name>A0A1S8LEY8_9CLOT</name>
<dbReference type="InterPro" id="IPR009061">
    <property type="entry name" value="DNA-bd_dom_put_sf"/>
</dbReference>
<evidence type="ECO:0000256" key="4">
    <source>
        <dbReference type="ARBA" id="ARBA00023163"/>
    </source>
</evidence>
<dbReference type="InterPro" id="IPR029442">
    <property type="entry name" value="GyrI-like"/>
</dbReference>
<dbReference type="STRING" id="84029.CROST_09460"/>
<evidence type="ECO:0000256" key="3">
    <source>
        <dbReference type="ARBA" id="ARBA00023125"/>
    </source>
</evidence>
<evidence type="ECO:0000256" key="2">
    <source>
        <dbReference type="ARBA" id="ARBA00023015"/>
    </source>
</evidence>
<evidence type="ECO:0000313" key="6">
    <source>
        <dbReference type="Proteomes" id="UP000190951"/>
    </source>
</evidence>
<dbReference type="InterPro" id="IPR010499">
    <property type="entry name" value="AraC_E-bd"/>
</dbReference>
<dbReference type="Proteomes" id="UP000190951">
    <property type="component" value="Chromosome"/>
</dbReference>
<keyword evidence="4" id="KW-0804">Transcription</keyword>
<proteinExistence type="predicted"/>
<gene>
    <name evidence="5" type="ORF">CROST_031680</name>
</gene>
<dbReference type="InterPro" id="IPR011256">
    <property type="entry name" value="Reg_factor_effector_dom_sf"/>
</dbReference>
<keyword evidence="3" id="KW-0238">DNA-binding</keyword>
<accession>A0A1S8LEY8</accession>
<organism evidence="5 6">
    <name type="scientific">Clostridium felsineum</name>
    <dbReference type="NCBI Taxonomy" id="36839"/>
    <lineage>
        <taxon>Bacteria</taxon>
        <taxon>Bacillati</taxon>
        <taxon>Bacillota</taxon>
        <taxon>Clostridia</taxon>
        <taxon>Eubacteriales</taxon>
        <taxon>Clostridiaceae</taxon>
        <taxon>Clostridium</taxon>
    </lineage>
</organism>
<dbReference type="InterPro" id="IPR000551">
    <property type="entry name" value="MerR-type_HTH_dom"/>
</dbReference>
<evidence type="ECO:0000313" key="5">
    <source>
        <dbReference type="EMBL" id="URZ12446.1"/>
    </source>
</evidence>
<keyword evidence="1" id="KW-0678">Repressor</keyword>
<dbReference type="AlphaFoldDB" id="A0A1S8LEY8"/>
<evidence type="ECO:0000256" key="1">
    <source>
        <dbReference type="ARBA" id="ARBA00022491"/>
    </source>
</evidence>
<dbReference type="PROSITE" id="PS50937">
    <property type="entry name" value="HTH_MERR_2"/>
    <property type="match status" value="1"/>
</dbReference>
<sequence>MDKELFSIGEFSKICAVSIQALRYYDKIGILKPKSIDKETGYRFYSDRQIVIVMIIKQMASLGLSLKEIGEFLHKNDMEDIKYLFKEKRKIIREKINELVYADKSFQLYIDNINMRNGADFSCIEIKKIPPRKVIYFRNIIKLNETGFSKLFNEANKMPSRKKWLTKGSYIAIYHGKRVLGEPCDIEVCMEIEEEIIGKEKTKTISGGYYLCKMHLGAHKNKPKTYSQLIDYANENKLRIIGEPVEVYHVDISITRNSDEFITEIQIPIENVLTL</sequence>
<dbReference type="SUPFAM" id="SSF46955">
    <property type="entry name" value="Putative DNA-binding domain"/>
    <property type="match status" value="1"/>
</dbReference>
<keyword evidence="2" id="KW-0805">Transcription regulation</keyword>
<dbReference type="EMBL" id="CP096983">
    <property type="protein sequence ID" value="URZ12446.1"/>
    <property type="molecule type" value="Genomic_DNA"/>
</dbReference>
<dbReference type="SUPFAM" id="SSF55136">
    <property type="entry name" value="Probable bacterial effector-binding domain"/>
    <property type="match status" value="1"/>
</dbReference>
<dbReference type="CDD" id="cd01107">
    <property type="entry name" value="HTH_BmrR"/>
    <property type="match status" value="1"/>
</dbReference>
<dbReference type="InterPro" id="IPR047057">
    <property type="entry name" value="MerR_fam"/>
</dbReference>
<dbReference type="SMART" id="SM00422">
    <property type="entry name" value="HTH_MERR"/>
    <property type="match status" value="1"/>
</dbReference>
<dbReference type="SMART" id="SM00871">
    <property type="entry name" value="AraC_E_bind"/>
    <property type="match status" value="1"/>
</dbReference>
<dbReference type="Gene3D" id="1.10.1660.10">
    <property type="match status" value="1"/>
</dbReference>
<dbReference type="Pfam" id="PF13411">
    <property type="entry name" value="MerR_1"/>
    <property type="match status" value="1"/>
</dbReference>
<dbReference type="PANTHER" id="PTHR30204">
    <property type="entry name" value="REDOX-CYCLING DRUG-SENSING TRANSCRIPTIONAL ACTIVATOR SOXR"/>
    <property type="match status" value="1"/>
</dbReference>
<dbReference type="GO" id="GO:0003700">
    <property type="term" value="F:DNA-binding transcription factor activity"/>
    <property type="evidence" value="ECO:0007669"/>
    <property type="project" value="InterPro"/>
</dbReference>
<dbReference type="PANTHER" id="PTHR30204:SF69">
    <property type="entry name" value="MERR-FAMILY TRANSCRIPTIONAL REGULATOR"/>
    <property type="match status" value="1"/>
</dbReference>